<dbReference type="Proteomes" id="UP000293433">
    <property type="component" value="Unassembled WGS sequence"/>
</dbReference>
<dbReference type="CDD" id="cd00207">
    <property type="entry name" value="fer2"/>
    <property type="match status" value="1"/>
</dbReference>
<dbReference type="InterPro" id="IPR036010">
    <property type="entry name" value="2Fe-2S_ferredoxin-like_sf"/>
</dbReference>
<keyword evidence="3" id="KW-0001">2Fe-2S</keyword>
<evidence type="ECO:0000259" key="9">
    <source>
        <dbReference type="PROSITE" id="PS51085"/>
    </source>
</evidence>
<comment type="cofactor">
    <cofactor evidence="8">
        <name>[2Fe-2S] cluster</name>
        <dbReference type="ChEBI" id="CHEBI:190135"/>
    </cofactor>
</comment>
<reference evidence="10 11" key="1">
    <citation type="submission" date="2019-02" db="EMBL/GenBank/DDBJ databases">
        <title>Genomic Encyclopedia of Type Strains, Phase IV (KMG-IV): sequencing the most valuable type-strain genomes for metagenomic binning, comparative biology and taxonomic classification.</title>
        <authorList>
            <person name="Goeker M."/>
        </authorList>
    </citation>
    <scope>NUCLEOTIDE SEQUENCE [LARGE SCALE GENOMIC DNA]</scope>
    <source>
        <strain evidence="10 11">DSM 10617</strain>
    </source>
</reference>
<dbReference type="GO" id="GO:0051537">
    <property type="term" value="F:2 iron, 2 sulfur cluster binding"/>
    <property type="evidence" value="ECO:0007669"/>
    <property type="project" value="UniProtKB-KW"/>
</dbReference>
<keyword evidence="5" id="KW-0249">Electron transport</keyword>
<evidence type="ECO:0000256" key="1">
    <source>
        <dbReference type="ARBA" id="ARBA00007874"/>
    </source>
</evidence>
<keyword evidence="4" id="KW-0479">Metal-binding</keyword>
<keyword evidence="7" id="KW-0411">Iron-sulfur</keyword>
<keyword evidence="2" id="KW-0813">Transport</keyword>
<evidence type="ECO:0000256" key="5">
    <source>
        <dbReference type="ARBA" id="ARBA00022982"/>
    </source>
</evidence>
<evidence type="ECO:0000313" key="10">
    <source>
        <dbReference type="EMBL" id="RZS58173.1"/>
    </source>
</evidence>
<accession>A0A4Q7LUT9</accession>
<evidence type="ECO:0000256" key="3">
    <source>
        <dbReference type="ARBA" id="ARBA00022714"/>
    </source>
</evidence>
<evidence type="ECO:0000256" key="2">
    <source>
        <dbReference type="ARBA" id="ARBA00022448"/>
    </source>
</evidence>
<sequence length="96" mass="10553">MRLEPAGVAFDVPPGMDLVSAARAAGWRWPKSCRNGTCRTCRARVVEGHAVHRIDWPGLSREELAEGWVLACVAEPRSDLVVDALCQPDTMSLKPR</sequence>
<dbReference type="InterPro" id="IPR012675">
    <property type="entry name" value="Beta-grasp_dom_sf"/>
</dbReference>
<proteinExistence type="inferred from homology"/>
<dbReference type="InterPro" id="IPR001041">
    <property type="entry name" value="2Fe-2S_ferredoxin-type"/>
</dbReference>
<dbReference type="AlphaFoldDB" id="A0A4Q7LUT9"/>
<dbReference type="SUPFAM" id="SSF54292">
    <property type="entry name" value="2Fe-2S ferredoxin-like"/>
    <property type="match status" value="1"/>
</dbReference>
<name>A0A4Q7LUT9_9BURK</name>
<protein>
    <submittedName>
        <fullName evidence="10">Ferredoxin</fullName>
    </submittedName>
</protein>
<dbReference type="GO" id="GO:0046872">
    <property type="term" value="F:metal ion binding"/>
    <property type="evidence" value="ECO:0007669"/>
    <property type="project" value="UniProtKB-KW"/>
</dbReference>
<dbReference type="Gene3D" id="3.10.20.30">
    <property type="match status" value="1"/>
</dbReference>
<evidence type="ECO:0000256" key="4">
    <source>
        <dbReference type="ARBA" id="ARBA00022723"/>
    </source>
</evidence>
<evidence type="ECO:0000313" key="11">
    <source>
        <dbReference type="Proteomes" id="UP000293433"/>
    </source>
</evidence>
<dbReference type="PROSITE" id="PS51085">
    <property type="entry name" value="2FE2S_FER_2"/>
    <property type="match status" value="1"/>
</dbReference>
<comment type="similarity">
    <text evidence="1">Belongs to the 2Fe2S plant-type ferredoxin family.</text>
</comment>
<dbReference type="PANTHER" id="PTHR43112:SF3">
    <property type="entry name" value="FERREDOXIN-2, CHLOROPLASTIC"/>
    <property type="match status" value="1"/>
</dbReference>
<evidence type="ECO:0000256" key="6">
    <source>
        <dbReference type="ARBA" id="ARBA00023004"/>
    </source>
</evidence>
<dbReference type="PANTHER" id="PTHR43112">
    <property type="entry name" value="FERREDOXIN"/>
    <property type="match status" value="1"/>
</dbReference>
<organism evidence="10 11">
    <name type="scientific">Sphaerotilus mobilis</name>
    <dbReference type="NCBI Taxonomy" id="47994"/>
    <lineage>
        <taxon>Bacteria</taxon>
        <taxon>Pseudomonadati</taxon>
        <taxon>Pseudomonadota</taxon>
        <taxon>Betaproteobacteria</taxon>
        <taxon>Burkholderiales</taxon>
        <taxon>Sphaerotilaceae</taxon>
        <taxon>Sphaerotilus</taxon>
    </lineage>
</organism>
<dbReference type="Pfam" id="PF00111">
    <property type="entry name" value="Fer2"/>
    <property type="match status" value="1"/>
</dbReference>
<keyword evidence="6" id="KW-0408">Iron</keyword>
<evidence type="ECO:0000256" key="8">
    <source>
        <dbReference type="ARBA" id="ARBA00034078"/>
    </source>
</evidence>
<evidence type="ECO:0000256" key="7">
    <source>
        <dbReference type="ARBA" id="ARBA00023014"/>
    </source>
</evidence>
<keyword evidence="11" id="KW-1185">Reference proteome</keyword>
<comment type="caution">
    <text evidence="10">The sequence shown here is derived from an EMBL/GenBank/DDBJ whole genome shotgun (WGS) entry which is preliminary data.</text>
</comment>
<gene>
    <name evidence="10" type="ORF">EV685_0452</name>
</gene>
<dbReference type="EMBL" id="SGWV01000007">
    <property type="protein sequence ID" value="RZS58173.1"/>
    <property type="molecule type" value="Genomic_DNA"/>
</dbReference>
<feature type="domain" description="2Fe-2S ferredoxin-type" evidence="9">
    <location>
        <begin position="1"/>
        <end position="88"/>
    </location>
</feature>